<reference evidence="2 4" key="2">
    <citation type="submission" date="2019-12" db="EMBL/GenBank/DDBJ databases">
        <title>Functional and genomic insights into the Sphingobium yanoikuyae YC-JY1, a bacterium efficiently degrading bisphenol A.</title>
        <authorList>
            <person name="Jia Y."/>
            <person name="Li X."/>
            <person name="Wang J."/>
            <person name="Eltoukhy A."/>
            <person name="Lamraoui I."/>
            <person name="Yan Y."/>
        </authorList>
    </citation>
    <scope>NUCLEOTIDE SEQUENCE [LARGE SCALE GENOMIC DNA]</scope>
    <source>
        <strain evidence="2 4">YC-JY1</strain>
    </source>
</reference>
<dbReference type="PANTHER" id="PTHR43861">
    <property type="entry name" value="TRANS-ACONITATE 2-METHYLTRANSFERASE-RELATED"/>
    <property type="match status" value="1"/>
</dbReference>
<dbReference type="CDD" id="cd02440">
    <property type="entry name" value="AdoMet_MTases"/>
    <property type="match status" value="1"/>
</dbReference>
<keyword evidence="1" id="KW-0808">Transferase</keyword>
<keyword evidence="1" id="KW-0489">Methyltransferase</keyword>
<dbReference type="RefSeq" id="WP_048938592.1">
    <property type="nucleotide sequence ID" value="NZ_CP020925.1"/>
</dbReference>
<organism evidence="1 3">
    <name type="scientific">Sphingobium yanoikuyae</name>
    <name type="common">Sphingomonas yanoikuyae</name>
    <dbReference type="NCBI Taxonomy" id="13690"/>
    <lineage>
        <taxon>Bacteria</taxon>
        <taxon>Pseudomonadati</taxon>
        <taxon>Pseudomonadota</taxon>
        <taxon>Alphaproteobacteria</taxon>
        <taxon>Sphingomonadales</taxon>
        <taxon>Sphingomonadaceae</taxon>
        <taxon>Sphingobium</taxon>
    </lineage>
</organism>
<evidence type="ECO:0000313" key="3">
    <source>
        <dbReference type="Proteomes" id="UP000037029"/>
    </source>
</evidence>
<dbReference type="Pfam" id="PF13489">
    <property type="entry name" value="Methyltransf_23"/>
    <property type="match status" value="1"/>
</dbReference>
<dbReference type="GO" id="GO:0008168">
    <property type="term" value="F:methyltransferase activity"/>
    <property type="evidence" value="ECO:0007669"/>
    <property type="project" value="UniProtKB-KW"/>
</dbReference>
<reference evidence="1 3" key="1">
    <citation type="submission" date="2017-04" db="EMBL/GenBank/DDBJ databases">
        <title>Characterization, genome and methylation analysis of a phthalic acid esters degrading strain Sphingobium yanoikuyae SHJ.</title>
        <authorList>
            <person name="Feng L."/>
        </authorList>
    </citation>
    <scope>NUCLEOTIDE SEQUENCE [LARGE SCALE GENOMIC DNA]</scope>
    <source>
        <strain evidence="1 3">SHJ</strain>
    </source>
</reference>
<dbReference type="EMBL" id="CP047218">
    <property type="protein sequence ID" value="QHD65802.1"/>
    <property type="molecule type" value="Genomic_DNA"/>
</dbReference>
<dbReference type="Proteomes" id="UP000037029">
    <property type="component" value="Chromosome"/>
</dbReference>
<dbReference type="Proteomes" id="UP000464086">
    <property type="component" value="Chromosome"/>
</dbReference>
<evidence type="ECO:0000313" key="1">
    <source>
        <dbReference type="EMBL" id="ATP21067.1"/>
    </source>
</evidence>
<name>A0A0J9CXT6_SPHYA</name>
<dbReference type="SUPFAM" id="SSF53335">
    <property type="entry name" value="S-adenosyl-L-methionine-dependent methyltransferases"/>
    <property type="match status" value="1"/>
</dbReference>
<sequence>MDRSAYTSMNAQEGEHWWFVARRAIIDGLIRDHVALPDDARILEAGCGTGGNLALLAQHGSVDALEYDDEARAIAAARGVATVEAGALPEKVGFGDRRYDLIALLDVLEHVDQDEASLTALRGRLAAGGRLLVTVPAVPWLWSDHDVLHHHKRRYTHDGLAGVAAAAGLRVEASGYFNSLLFPLAVAQRMAHQLLRREAPLDARPAPWLNRSLQQVFAAERHMLGRINFPIGLSLYAILSA</sequence>
<proteinExistence type="predicted"/>
<evidence type="ECO:0000313" key="2">
    <source>
        <dbReference type="EMBL" id="QHD65802.1"/>
    </source>
</evidence>
<dbReference type="InterPro" id="IPR029063">
    <property type="entry name" value="SAM-dependent_MTases_sf"/>
</dbReference>
<accession>A0A0J9CXT6</accession>
<gene>
    <name evidence="1" type="ORF">BV87_23550</name>
    <name evidence="2" type="ORF">GS397_01095</name>
</gene>
<dbReference type="Gene3D" id="3.40.50.150">
    <property type="entry name" value="Vaccinia Virus protein VP39"/>
    <property type="match status" value="1"/>
</dbReference>
<protein>
    <submittedName>
        <fullName evidence="2">Methyltransferase domain-containing protein</fullName>
    </submittedName>
    <submittedName>
        <fullName evidence="1">SAM-dependent methyltransferase</fullName>
    </submittedName>
</protein>
<evidence type="ECO:0000313" key="4">
    <source>
        <dbReference type="Proteomes" id="UP000464086"/>
    </source>
</evidence>
<dbReference type="EMBL" id="CP020925">
    <property type="protein sequence ID" value="ATP21067.1"/>
    <property type="molecule type" value="Genomic_DNA"/>
</dbReference>
<dbReference type="GO" id="GO:0032259">
    <property type="term" value="P:methylation"/>
    <property type="evidence" value="ECO:0007669"/>
    <property type="project" value="UniProtKB-KW"/>
</dbReference>
<dbReference type="AlphaFoldDB" id="A0A0J9CXT6"/>
<dbReference type="PANTHER" id="PTHR43861:SF6">
    <property type="entry name" value="METHYLTRANSFERASE TYPE 11"/>
    <property type="match status" value="1"/>
</dbReference>